<protein>
    <submittedName>
        <fullName evidence="2">Uncharacterized protein</fullName>
    </submittedName>
</protein>
<evidence type="ECO:0000256" key="1">
    <source>
        <dbReference type="SAM" id="Phobius"/>
    </source>
</evidence>
<dbReference type="InterPro" id="IPR041078">
    <property type="entry name" value="Plavaka"/>
</dbReference>
<proteinExistence type="predicted"/>
<dbReference type="Pfam" id="PF18759">
    <property type="entry name" value="Plavaka"/>
    <property type="match status" value="1"/>
</dbReference>
<dbReference type="EMBL" id="GL945474">
    <property type="protein sequence ID" value="EGO04281.1"/>
    <property type="molecule type" value="Genomic_DNA"/>
</dbReference>
<dbReference type="InParanoid" id="F8PFT0"/>
<gene>
    <name evidence="2" type="ORF">SERLA73DRAFT_157644</name>
</gene>
<dbReference type="Proteomes" id="UP000008063">
    <property type="component" value="Unassembled WGS sequence"/>
</dbReference>
<evidence type="ECO:0000313" key="3">
    <source>
        <dbReference type="Proteomes" id="UP000008063"/>
    </source>
</evidence>
<evidence type="ECO:0000313" key="2">
    <source>
        <dbReference type="EMBL" id="EGO04281.1"/>
    </source>
</evidence>
<keyword evidence="1" id="KW-0812">Transmembrane</keyword>
<keyword evidence="3" id="KW-1185">Reference proteome</keyword>
<feature type="transmembrane region" description="Helical" evidence="1">
    <location>
        <begin position="638"/>
        <end position="660"/>
    </location>
</feature>
<organism evidence="3">
    <name type="scientific">Serpula lacrymans var. lacrymans (strain S7.3)</name>
    <name type="common">Dry rot fungus</name>
    <dbReference type="NCBI Taxonomy" id="936435"/>
    <lineage>
        <taxon>Eukaryota</taxon>
        <taxon>Fungi</taxon>
        <taxon>Dikarya</taxon>
        <taxon>Basidiomycota</taxon>
        <taxon>Agaricomycotina</taxon>
        <taxon>Agaricomycetes</taxon>
        <taxon>Agaricomycetidae</taxon>
        <taxon>Boletales</taxon>
        <taxon>Coniophorineae</taxon>
        <taxon>Serpulaceae</taxon>
        <taxon>Serpula</taxon>
    </lineage>
</organism>
<keyword evidence="1" id="KW-1133">Transmembrane helix</keyword>
<dbReference type="HOGENOM" id="CLU_402881_0_0_1"/>
<reference evidence="3" key="1">
    <citation type="journal article" date="2011" name="Science">
        <title>The plant cell wall-decomposing machinery underlies the functional diversity of forest fungi.</title>
        <authorList>
            <person name="Eastwood D.C."/>
            <person name="Floudas D."/>
            <person name="Binder M."/>
            <person name="Majcherczyk A."/>
            <person name="Schneider P."/>
            <person name="Aerts A."/>
            <person name="Asiegbu F.O."/>
            <person name="Baker S.E."/>
            <person name="Barry K."/>
            <person name="Bendiksby M."/>
            <person name="Blumentritt M."/>
            <person name="Coutinho P.M."/>
            <person name="Cullen D."/>
            <person name="de Vries R.P."/>
            <person name="Gathman A."/>
            <person name="Goodell B."/>
            <person name="Henrissat B."/>
            <person name="Ihrmark K."/>
            <person name="Kauserud H."/>
            <person name="Kohler A."/>
            <person name="LaButti K."/>
            <person name="Lapidus A."/>
            <person name="Lavin J.L."/>
            <person name="Lee Y.-H."/>
            <person name="Lindquist E."/>
            <person name="Lilly W."/>
            <person name="Lucas S."/>
            <person name="Morin E."/>
            <person name="Murat C."/>
            <person name="Oguiza J.A."/>
            <person name="Park J."/>
            <person name="Pisabarro A.G."/>
            <person name="Riley R."/>
            <person name="Rosling A."/>
            <person name="Salamov A."/>
            <person name="Schmidt O."/>
            <person name="Schmutz J."/>
            <person name="Skrede I."/>
            <person name="Stenlid J."/>
            <person name="Wiebenga A."/>
            <person name="Xie X."/>
            <person name="Kuees U."/>
            <person name="Hibbett D.S."/>
            <person name="Hoffmeister D."/>
            <person name="Hoegberg N."/>
            <person name="Martin F."/>
            <person name="Grigoriev I.V."/>
            <person name="Watkinson S.C."/>
        </authorList>
    </citation>
    <scope>NUCLEOTIDE SEQUENCE [LARGE SCALE GENOMIC DNA]</scope>
    <source>
        <strain evidence="3">strain S7.3</strain>
    </source>
</reference>
<keyword evidence="1" id="KW-0472">Membrane</keyword>
<name>F8PFT0_SERL3</name>
<accession>F8PFT0</accession>
<sequence>MMSWEDEVKKGQGKTLSVLTQFRYCQSGILKKICVHKNDSKIKIIALQMNVLLKKKRLEPPVHHLVQIRRFHGLTNGLVVLDHLDKRGRERSSSNLEQSTDWRRKRIGSGDIRNGGGTKKMRRRRLEVTKRWIRMGIQKQSSASGDTKICQNAETRKFTEWKAKFSGNKSAYPVYLTLGNLPRSMCRKPSKHACIIIASLFFSKNVGDDLSKKQKSAHIQQLFHDSMRIALEPLIEPGKRGMEVTGGDRRVGRIYSILACYIADYLEQCLVTCAKYGTCPKCNASEDTMGESCPGRWRTQKKTAEVILTAKADTTSISNFQERCKAQNVSGGVRHPFWEGFPHCDIHIAITPDILYQGVVKHLIHWCSSLMTKKELDEHLYGWSQLSQISGTERKNMARILLGCIVGKVPSQVVTCYRALLDFIYIAQYASHDTTIQYLEDSLDLYHANKHIFVHLGIRENLNIPKFHSMLHYAECIRNFGTTNHYNTEMFKMFRIDFANEGWRASNFRDKVPQMTQWLGRQEKVAMFESYLNNYKREEEKQAELEGDSIQNMDGIKAKPGKKGEEGRFDAVIVAHTDEAEATGLQGMKVGRLRVIFSLPDILYFYNIAPHSWPKGPLAYVEWYKISRNPGKFHNMQIVLRLVLLFYWGTYIKVVIWFLLLDLKVFGHLLGGQIIKFAYQTIW</sequence>
<dbReference type="AlphaFoldDB" id="F8PFT0"/>